<dbReference type="AlphaFoldDB" id="A0A7R8YQ30"/>
<gene>
    <name evidence="1" type="ORF">HERILL_LOCUS3246</name>
</gene>
<reference evidence="1 2" key="1">
    <citation type="submission" date="2020-11" db="EMBL/GenBank/DDBJ databases">
        <authorList>
            <person name="Wallbank WR R."/>
            <person name="Pardo Diaz C."/>
            <person name="Kozak K."/>
            <person name="Martin S."/>
            <person name="Jiggins C."/>
            <person name="Moest M."/>
            <person name="Warren A I."/>
            <person name="Generalovic N T."/>
            <person name="Byers J.R.P. K."/>
            <person name="Montejo-Kovacevich G."/>
            <person name="Yen C E."/>
        </authorList>
    </citation>
    <scope>NUCLEOTIDE SEQUENCE [LARGE SCALE GENOMIC DNA]</scope>
</reference>
<sequence length="299" mass="34343">MNSRNFPIESNGISNIDYKRPIPPHHDMRTAYDFGHRLIYDNDVCNAGCKVGDTSMVLKRKPLYMETQSETRDSFKQKYPEQVPRMTSTSINKMKYIKGFDESRLKFVPRPINEHLTTYNSNFTEKGRAPEATAVLKDLVMQSQLKKATYNAAPDKPNYSKYLDVMASSYTLDHYPFSKEQLNTLASKDAITFWSWNGNVQPNVIKEIHPAYISTFAKSKIIVPPRTAIKSRTIPSLTKSVPNKGLTTEYMSNYRPVDDTLKLEVDLGNHVNIIEQIRFTQPKTEYNIYGSGDKTQRYV</sequence>
<evidence type="ECO:0000313" key="1">
    <source>
        <dbReference type="EMBL" id="CAD7080070.1"/>
    </source>
</evidence>
<name>A0A7R8YQ30_HERIL</name>
<accession>A0A7R8YQ30</accession>
<dbReference type="OMA" id="HEEVTPF"/>
<dbReference type="InParanoid" id="A0A7R8YQ30"/>
<proteinExistence type="predicted"/>
<dbReference type="OrthoDB" id="382863at2759"/>
<organism evidence="1 2">
    <name type="scientific">Hermetia illucens</name>
    <name type="common">Black soldier fly</name>
    <dbReference type="NCBI Taxonomy" id="343691"/>
    <lineage>
        <taxon>Eukaryota</taxon>
        <taxon>Metazoa</taxon>
        <taxon>Ecdysozoa</taxon>
        <taxon>Arthropoda</taxon>
        <taxon>Hexapoda</taxon>
        <taxon>Insecta</taxon>
        <taxon>Pterygota</taxon>
        <taxon>Neoptera</taxon>
        <taxon>Endopterygota</taxon>
        <taxon>Diptera</taxon>
        <taxon>Brachycera</taxon>
        <taxon>Stratiomyomorpha</taxon>
        <taxon>Stratiomyidae</taxon>
        <taxon>Hermetiinae</taxon>
        <taxon>Hermetia</taxon>
    </lineage>
</organism>
<dbReference type="Proteomes" id="UP000594454">
    <property type="component" value="Chromosome 1"/>
</dbReference>
<protein>
    <submittedName>
        <fullName evidence="1">Uncharacterized protein</fullName>
    </submittedName>
</protein>
<evidence type="ECO:0000313" key="2">
    <source>
        <dbReference type="Proteomes" id="UP000594454"/>
    </source>
</evidence>
<keyword evidence="2" id="KW-1185">Reference proteome</keyword>
<dbReference type="EMBL" id="LR899009">
    <property type="protein sequence ID" value="CAD7080070.1"/>
    <property type="molecule type" value="Genomic_DNA"/>
</dbReference>